<feature type="non-terminal residue" evidence="1">
    <location>
        <position position="1"/>
    </location>
</feature>
<accession>A0A5J4UIX4</accession>
<proteinExistence type="predicted"/>
<dbReference type="EMBL" id="SNRW01015682">
    <property type="protein sequence ID" value="KAA6370144.1"/>
    <property type="molecule type" value="Genomic_DNA"/>
</dbReference>
<dbReference type="Proteomes" id="UP000324800">
    <property type="component" value="Unassembled WGS sequence"/>
</dbReference>
<organism evidence="1 2">
    <name type="scientific">Streblomastix strix</name>
    <dbReference type="NCBI Taxonomy" id="222440"/>
    <lineage>
        <taxon>Eukaryota</taxon>
        <taxon>Metamonada</taxon>
        <taxon>Preaxostyla</taxon>
        <taxon>Oxymonadida</taxon>
        <taxon>Streblomastigidae</taxon>
        <taxon>Streblomastix</taxon>
    </lineage>
</organism>
<evidence type="ECO:0000313" key="1">
    <source>
        <dbReference type="EMBL" id="KAA6370144.1"/>
    </source>
</evidence>
<dbReference type="OrthoDB" id="422220at2759"/>
<gene>
    <name evidence="1" type="ORF">EZS28_034328</name>
</gene>
<protein>
    <submittedName>
        <fullName evidence="1">Uncharacterized protein</fullName>
    </submittedName>
</protein>
<reference evidence="1 2" key="1">
    <citation type="submission" date="2019-03" db="EMBL/GenBank/DDBJ databases">
        <title>Single cell metagenomics reveals metabolic interactions within the superorganism composed of flagellate Streblomastix strix and complex community of Bacteroidetes bacteria on its surface.</title>
        <authorList>
            <person name="Treitli S.C."/>
            <person name="Kolisko M."/>
            <person name="Husnik F."/>
            <person name="Keeling P."/>
            <person name="Hampl V."/>
        </authorList>
    </citation>
    <scope>NUCLEOTIDE SEQUENCE [LARGE SCALE GENOMIC DNA]</scope>
    <source>
        <strain evidence="1">ST1C</strain>
    </source>
</reference>
<evidence type="ECO:0000313" key="2">
    <source>
        <dbReference type="Proteomes" id="UP000324800"/>
    </source>
</evidence>
<name>A0A5J4UIX4_9EUKA</name>
<dbReference type="AlphaFoldDB" id="A0A5J4UIX4"/>
<comment type="caution">
    <text evidence="1">The sequence shown here is derived from an EMBL/GenBank/DDBJ whole genome shotgun (WGS) entry which is preliminary data.</text>
</comment>
<sequence>IKIVDHYQEEHLQSFGVQKFQQLIKILVKRNKIGPDKLILPVSVAVAANENPMLIGADLDFDQFTSFVQFTQLMSFTFIKRLSMRMGSVNTKPLSSIDFVKSIIWTGCAVDIADAILTAIVAKTITIFEGSPGRRKTMIAYKLFLENFTSLLKKPAKLNEKVKSMEEAL</sequence>